<evidence type="ECO:0000256" key="8">
    <source>
        <dbReference type="SAM" id="Phobius"/>
    </source>
</evidence>
<feature type="transmembrane region" description="Helical" evidence="8">
    <location>
        <begin position="198"/>
        <end position="219"/>
    </location>
</feature>
<dbReference type="Proteomes" id="UP000292039">
    <property type="component" value="Unassembled WGS sequence"/>
</dbReference>
<keyword evidence="3 8" id="KW-0812">Transmembrane</keyword>
<dbReference type="Pfam" id="PF07885">
    <property type="entry name" value="Ion_trans_2"/>
    <property type="match status" value="1"/>
</dbReference>
<comment type="subcellular location">
    <subcellularLocation>
        <location evidence="1">Membrane</location>
        <topology evidence="1">Multi-pass membrane protein</topology>
    </subcellularLocation>
</comment>
<comment type="caution">
    <text evidence="10">The sequence shown here is derived from an EMBL/GenBank/DDBJ whole genome shotgun (WGS) entry which is preliminary data.</text>
</comment>
<feature type="transmembrane region" description="Helical" evidence="8">
    <location>
        <begin position="136"/>
        <end position="157"/>
    </location>
</feature>
<protein>
    <submittedName>
        <fullName evidence="10">Voltage-gated potassium channel</fullName>
    </submittedName>
</protein>
<evidence type="ECO:0000256" key="4">
    <source>
        <dbReference type="ARBA" id="ARBA00022989"/>
    </source>
</evidence>
<organism evidence="10 11">
    <name type="scientific">Kerstersia gyiorum</name>
    <dbReference type="NCBI Taxonomy" id="206506"/>
    <lineage>
        <taxon>Bacteria</taxon>
        <taxon>Pseudomonadati</taxon>
        <taxon>Pseudomonadota</taxon>
        <taxon>Betaproteobacteria</taxon>
        <taxon>Burkholderiales</taxon>
        <taxon>Alcaligenaceae</taxon>
        <taxon>Kerstersia</taxon>
    </lineage>
</organism>
<dbReference type="GO" id="GO:0008076">
    <property type="term" value="C:voltage-gated potassium channel complex"/>
    <property type="evidence" value="ECO:0007669"/>
    <property type="project" value="InterPro"/>
</dbReference>
<evidence type="ECO:0000256" key="1">
    <source>
        <dbReference type="ARBA" id="ARBA00004141"/>
    </source>
</evidence>
<feature type="transmembrane region" description="Helical" evidence="8">
    <location>
        <begin position="104"/>
        <end position="124"/>
    </location>
</feature>
<evidence type="ECO:0000313" key="10">
    <source>
        <dbReference type="EMBL" id="RZS70294.1"/>
    </source>
</evidence>
<dbReference type="GO" id="GO:0005249">
    <property type="term" value="F:voltage-gated potassium channel activity"/>
    <property type="evidence" value="ECO:0007669"/>
    <property type="project" value="InterPro"/>
</dbReference>
<reference evidence="10 11" key="1">
    <citation type="submission" date="2019-02" db="EMBL/GenBank/DDBJ databases">
        <title>Genomic Encyclopedia of Type Strains, Phase IV (KMG-IV): sequencing the most valuable type-strain genomes for metagenomic binning, comparative biology and taxonomic classification.</title>
        <authorList>
            <person name="Goeker M."/>
        </authorList>
    </citation>
    <scope>NUCLEOTIDE SEQUENCE [LARGE SCALE GENOMIC DNA]</scope>
    <source>
        <strain evidence="10 11">DSM 16618</strain>
    </source>
</reference>
<dbReference type="InterPro" id="IPR013099">
    <property type="entry name" value="K_chnl_dom"/>
</dbReference>
<evidence type="ECO:0000313" key="11">
    <source>
        <dbReference type="Proteomes" id="UP000292039"/>
    </source>
</evidence>
<dbReference type="Gene3D" id="1.10.287.70">
    <property type="match status" value="1"/>
</dbReference>
<evidence type="ECO:0000256" key="6">
    <source>
        <dbReference type="ARBA" id="ARBA00023136"/>
    </source>
</evidence>
<keyword evidence="7 10" id="KW-0407">Ion channel</keyword>
<feature type="transmembrane region" description="Helical" evidence="8">
    <location>
        <begin position="80"/>
        <end position="98"/>
    </location>
</feature>
<feature type="transmembrane region" description="Helical" evidence="8">
    <location>
        <begin position="47"/>
        <end position="68"/>
    </location>
</feature>
<keyword evidence="6 8" id="KW-0472">Membrane</keyword>
<keyword evidence="4 8" id="KW-1133">Transmembrane helix</keyword>
<sequence length="270" mass="30130">MNNTESRWKYLMARTLNLLGVLASLVLIVSISFEAFSNSAFTGDTIYTKIQLGVCLYFLLDFLLLFIIARDRLKFFFKNFVLIILSVPYSYLITRFSLDFSSEVLYLLRFLPIIRGGAALIILVQMVVSNRVSGLFITYLAIFFSITYFETLIFYVFEAGINPLVKSYPDALWWASMTVTTVGSNIIPATTIGKICTATLAVVGMTTFPIFTAYITSVIHNLNDRQKKRQLAEKQAAYQQATAAARQATTQVTTQATAAAQPQNLPAPQG</sequence>
<dbReference type="SUPFAM" id="SSF81324">
    <property type="entry name" value="Voltage-gated potassium channels"/>
    <property type="match status" value="1"/>
</dbReference>
<keyword evidence="2" id="KW-0813">Transport</keyword>
<dbReference type="AlphaFoldDB" id="A0A4Q7MNX9"/>
<dbReference type="InterPro" id="IPR027359">
    <property type="entry name" value="Volt_channel_dom_sf"/>
</dbReference>
<dbReference type="PANTHER" id="PTHR11537:SF254">
    <property type="entry name" value="POTASSIUM VOLTAGE-GATED CHANNEL PROTEIN SHAB"/>
    <property type="match status" value="1"/>
</dbReference>
<dbReference type="EMBL" id="SGWZ01000002">
    <property type="protein sequence ID" value="RZS70294.1"/>
    <property type="molecule type" value="Genomic_DNA"/>
</dbReference>
<dbReference type="PRINTS" id="PR00169">
    <property type="entry name" value="KCHANNEL"/>
</dbReference>
<evidence type="ECO:0000256" key="7">
    <source>
        <dbReference type="ARBA" id="ARBA00023303"/>
    </source>
</evidence>
<evidence type="ECO:0000256" key="2">
    <source>
        <dbReference type="ARBA" id="ARBA00022448"/>
    </source>
</evidence>
<accession>A0A4Q7MNX9</accession>
<name>A0A4Q7MNX9_9BURK</name>
<proteinExistence type="predicted"/>
<dbReference type="GO" id="GO:0001508">
    <property type="term" value="P:action potential"/>
    <property type="evidence" value="ECO:0007669"/>
    <property type="project" value="TreeGrafter"/>
</dbReference>
<keyword evidence="5" id="KW-0406">Ion transport</keyword>
<dbReference type="Gene3D" id="1.20.120.350">
    <property type="entry name" value="Voltage-gated potassium channels. Chain C"/>
    <property type="match status" value="1"/>
</dbReference>
<evidence type="ECO:0000259" key="9">
    <source>
        <dbReference type="Pfam" id="PF07885"/>
    </source>
</evidence>
<evidence type="ECO:0000256" key="3">
    <source>
        <dbReference type="ARBA" id="ARBA00022692"/>
    </source>
</evidence>
<feature type="domain" description="Potassium channel" evidence="9">
    <location>
        <begin position="146"/>
        <end position="219"/>
    </location>
</feature>
<dbReference type="InterPro" id="IPR028325">
    <property type="entry name" value="VG_K_chnl"/>
</dbReference>
<gene>
    <name evidence="10" type="ORF">EV679_1696</name>
</gene>
<evidence type="ECO:0000256" key="5">
    <source>
        <dbReference type="ARBA" id="ARBA00023065"/>
    </source>
</evidence>
<dbReference type="PANTHER" id="PTHR11537">
    <property type="entry name" value="VOLTAGE-GATED POTASSIUM CHANNEL"/>
    <property type="match status" value="1"/>
</dbReference>